<reference evidence="1 2" key="1">
    <citation type="journal article" date="2019" name="Nat. Ecol. Evol.">
        <title>Megaphylogeny resolves global patterns of mushroom evolution.</title>
        <authorList>
            <person name="Varga T."/>
            <person name="Krizsan K."/>
            <person name="Foldi C."/>
            <person name="Dima B."/>
            <person name="Sanchez-Garcia M."/>
            <person name="Sanchez-Ramirez S."/>
            <person name="Szollosi G.J."/>
            <person name="Szarkandi J.G."/>
            <person name="Papp V."/>
            <person name="Albert L."/>
            <person name="Andreopoulos W."/>
            <person name="Angelini C."/>
            <person name="Antonin V."/>
            <person name="Barry K.W."/>
            <person name="Bougher N.L."/>
            <person name="Buchanan P."/>
            <person name="Buyck B."/>
            <person name="Bense V."/>
            <person name="Catcheside P."/>
            <person name="Chovatia M."/>
            <person name="Cooper J."/>
            <person name="Damon W."/>
            <person name="Desjardin D."/>
            <person name="Finy P."/>
            <person name="Geml J."/>
            <person name="Haridas S."/>
            <person name="Hughes K."/>
            <person name="Justo A."/>
            <person name="Karasinski D."/>
            <person name="Kautmanova I."/>
            <person name="Kiss B."/>
            <person name="Kocsube S."/>
            <person name="Kotiranta H."/>
            <person name="LaButti K.M."/>
            <person name="Lechner B.E."/>
            <person name="Liimatainen K."/>
            <person name="Lipzen A."/>
            <person name="Lukacs Z."/>
            <person name="Mihaltcheva S."/>
            <person name="Morgado L.N."/>
            <person name="Niskanen T."/>
            <person name="Noordeloos M.E."/>
            <person name="Ohm R.A."/>
            <person name="Ortiz-Santana B."/>
            <person name="Ovrebo C."/>
            <person name="Racz N."/>
            <person name="Riley R."/>
            <person name="Savchenko A."/>
            <person name="Shiryaev A."/>
            <person name="Soop K."/>
            <person name="Spirin V."/>
            <person name="Szebenyi C."/>
            <person name="Tomsovsky M."/>
            <person name="Tulloss R.E."/>
            <person name="Uehling J."/>
            <person name="Grigoriev I.V."/>
            <person name="Vagvolgyi C."/>
            <person name="Papp T."/>
            <person name="Martin F.M."/>
            <person name="Miettinen O."/>
            <person name="Hibbett D.S."/>
            <person name="Nagy L.G."/>
        </authorList>
    </citation>
    <scope>NUCLEOTIDE SEQUENCE [LARGE SCALE GENOMIC DNA]</scope>
    <source>
        <strain evidence="1 2">NL-1719</strain>
    </source>
</reference>
<proteinExistence type="predicted"/>
<dbReference type="Proteomes" id="UP000308600">
    <property type="component" value="Unassembled WGS sequence"/>
</dbReference>
<protein>
    <submittedName>
        <fullName evidence="1">Uncharacterized protein</fullName>
    </submittedName>
</protein>
<dbReference type="EMBL" id="ML208260">
    <property type="protein sequence ID" value="TFK76186.1"/>
    <property type="molecule type" value="Genomic_DNA"/>
</dbReference>
<evidence type="ECO:0000313" key="1">
    <source>
        <dbReference type="EMBL" id="TFK76186.1"/>
    </source>
</evidence>
<evidence type="ECO:0000313" key="2">
    <source>
        <dbReference type="Proteomes" id="UP000308600"/>
    </source>
</evidence>
<keyword evidence="2" id="KW-1185">Reference proteome</keyword>
<sequence length="287" mass="32295">MAPTLRPRKAKSGSEPTARTSAKGKSGLVDQPAQFSGPVNLTGFAALPPELILEVVDYFLSVPIPSPHLNRPLDRSHLDRHHILRYLSQLCQSLRHLLLPYVWRSLEVCTVKTETLGTLRVSVPSLSGGRYSPWEKEIATELVNQLEIVTIRNPDYADHVHTVSVIITKFSLKTVLPEFARCLGLLTNLKTLQLHGETWQVKRMVAQEFKKYRYPSIRTVVTTPGNLGVLSACPNLRHLHSTLSPGMMWIPVPCSQSIEKLTGKYGFGYDRESWHLCVRWLSPESLD</sequence>
<organism evidence="1 2">
    <name type="scientific">Pluteus cervinus</name>
    <dbReference type="NCBI Taxonomy" id="181527"/>
    <lineage>
        <taxon>Eukaryota</taxon>
        <taxon>Fungi</taxon>
        <taxon>Dikarya</taxon>
        <taxon>Basidiomycota</taxon>
        <taxon>Agaricomycotina</taxon>
        <taxon>Agaricomycetes</taxon>
        <taxon>Agaricomycetidae</taxon>
        <taxon>Agaricales</taxon>
        <taxon>Pluteineae</taxon>
        <taxon>Pluteaceae</taxon>
        <taxon>Pluteus</taxon>
    </lineage>
</organism>
<gene>
    <name evidence="1" type="ORF">BDN72DRAFT_222981</name>
</gene>
<name>A0ACD3BEU9_9AGAR</name>
<accession>A0ACD3BEU9</accession>